<organism evidence="7 8">
    <name type="scientific">Neptuniibacter caesariensis</name>
    <dbReference type="NCBI Taxonomy" id="207954"/>
    <lineage>
        <taxon>Bacteria</taxon>
        <taxon>Pseudomonadati</taxon>
        <taxon>Pseudomonadota</taxon>
        <taxon>Gammaproteobacteria</taxon>
        <taxon>Oceanospirillales</taxon>
        <taxon>Oceanospirillaceae</taxon>
        <taxon>Neptuniibacter</taxon>
    </lineage>
</organism>
<protein>
    <submittedName>
        <fullName evidence="7">Bifunctional aconitate hydratase 2/2-methylisocitrate dehydratase</fullName>
    </submittedName>
</protein>
<dbReference type="GO" id="GO:0047456">
    <property type="term" value="F:2-methylisocitrate dehydratase activity"/>
    <property type="evidence" value="ECO:0007669"/>
    <property type="project" value="TreeGrafter"/>
</dbReference>
<accession>A0A2G6JK50</accession>
<keyword evidence="3" id="KW-0411">Iron-sulfur</keyword>
<name>A0A2G6JK50_NEPCE</name>
<dbReference type="InterPro" id="IPR015928">
    <property type="entry name" value="Aconitase/3IPM_dehydase_swvl"/>
</dbReference>
<dbReference type="EMBL" id="PDSH01000019">
    <property type="protein sequence ID" value="PIE23821.1"/>
    <property type="molecule type" value="Genomic_DNA"/>
</dbReference>
<dbReference type="SUPFAM" id="SSF53732">
    <property type="entry name" value="Aconitase iron-sulfur domain"/>
    <property type="match status" value="1"/>
</dbReference>
<dbReference type="GO" id="GO:0046872">
    <property type="term" value="F:metal ion binding"/>
    <property type="evidence" value="ECO:0007669"/>
    <property type="project" value="UniProtKB-KW"/>
</dbReference>
<evidence type="ECO:0000313" key="7">
    <source>
        <dbReference type="EMBL" id="PIE23821.1"/>
    </source>
</evidence>
<dbReference type="NCBIfam" id="NF006690">
    <property type="entry name" value="PRK09238.1"/>
    <property type="match status" value="1"/>
</dbReference>
<dbReference type="InterPro" id="IPR015932">
    <property type="entry name" value="Aconitase_dom2"/>
</dbReference>
<dbReference type="InterPro" id="IPR015929">
    <property type="entry name" value="Aconitase_B_swivel"/>
</dbReference>
<dbReference type="Proteomes" id="UP000243469">
    <property type="component" value="Unassembled WGS sequence"/>
</dbReference>
<feature type="domain" description="Aconitase B HEAT-like" evidence="6">
    <location>
        <begin position="6"/>
        <end position="162"/>
    </location>
</feature>
<dbReference type="PANTHER" id="PTHR43160:SF4">
    <property type="entry name" value="ACONITATE HYDRATASE B"/>
    <property type="match status" value="1"/>
</dbReference>
<dbReference type="InterPro" id="IPR050926">
    <property type="entry name" value="Aconitase/IPM_isomerase"/>
</dbReference>
<dbReference type="Gene3D" id="3.40.1060.10">
    <property type="entry name" value="Aconitase, Domain 2"/>
    <property type="match status" value="1"/>
</dbReference>
<dbReference type="InterPro" id="IPR036008">
    <property type="entry name" value="Aconitase_4Fe-4S_dom"/>
</dbReference>
<dbReference type="Gene3D" id="1.25.40.310">
    <property type="entry name" value="Aconitate B, HEAT-like domain"/>
    <property type="match status" value="1"/>
</dbReference>
<dbReference type="SUPFAM" id="SSF52016">
    <property type="entry name" value="LeuD/IlvD-like"/>
    <property type="match status" value="1"/>
</dbReference>
<evidence type="ECO:0000256" key="3">
    <source>
        <dbReference type="ARBA" id="ARBA00023014"/>
    </source>
</evidence>
<evidence type="ECO:0000256" key="1">
    <source>
        <dbReference type="ARBA" id="ARBA00022723"/>
    </source>
</evidence>
<dbReference type="GO" id="GO:0005829">
    <property type="term" value="C:cytosol"/>
    <property type="evidence" value="ECO:0007669"/>
    <property type="project" value="TreeGrafter"/>
</dbReference>
<evidence type="ECO:0000259" key="6">
    <source>
        <dbReference type="Pfam" id="PF11791"/>
    </source>
</evidence>
<dbReference type="SUPFAM" id="SSF74778">
    <property type="entry name" value="Aconitase B, N-terminal domain"/>
    <property type="match status" value="1"/>
</dbReference>
<dbReference type="PANTHER" id="PTHR43160">
    <property type="entry name" value="ACONITATE HYDRATASE B"/>
    <property type="match status" value="1"/>
</dbReference>
<sequence>MSYYSEYLEEIEVRKKDLGLSPKPIDSADLLSEIIAQIKDTGNAEREASLNFFIYNTLPGTTPAAGVKAAFLKDIVLGEETVAEISPEFALEQLSHMKGGPSVKVLLDIALSDHAQAAAAGEVLKSQVFLYDADTTRLADAFKEGNAIAKEILESYSKAEFFTKLDDIPEKIDVVTYIAAEGDISTDLLSPGNQSHSRADRELHGKCMISPEAQQEIVALGKEHPNAKVMLIAEKGTMGVGSSRMSGVNNVALWAGEKTSPYIPFVNNKPVVAGTNGIAPIFLTTVGVTGGIGLDLKNWVKKTDENGEIVRDENGDPVLEEAYSVATGTVLTIDTKAKKLYNGDQELVDISDSFTPQKVEFMKAGGSYAVVFGKKLQTFAAETLGVEAPVVYAPSKEISIEGQGLTAVEKIFNRNAVGVASDSPLHAGSDVRVKVNIVGSQDTTGPMTCQELEAMAASTISKTVDGAFQSGCHTASVWDNKAKANTPKLMAFMNAFGVITARDPKHVYHSMTDVIHKVLNDITVDDRAIIIGGDSHTRMSKGVAFGADSGTVALALATGEAAMPIPESVKVTFKGSMKPYMDFRDIVHATQAQMLKKFSGENVFQGRVIEVQIGTLLADQAFTFTDWTAEMKAKASICISTNDTLIQSLELAKSRIQIMIDKGMENEAGMLHGLIDLADKRIAEVKSGEAPALAPDDNAKYYAELVVDLDAIDEPMIADPDVNNEDVSKRYTHDVIRPASYYDGRKVDLGFVGSCMVHKGDMQIIAAMLRNLEKKGPIVFKAPLVVAPPTYNIVDELKAEGDWELLEKYAGFEFSDENPKEEARTKYENIMYLERPGCNLCMGNQEKAEPGDTVLATSTRLFQGRVVEDTTEKKGESLLGSTPMVVLSCILGRFPTLEEYKEAVEGINLTSFAPPREDLSVEHQIIPAARI</sequence>
<dbReference type="Gene3D" id="3.30.499.10">
    <property type="entry name" value="Aconitase, domain 3"/>
    <property type="match status" value="2"/>
</dbReference>
<dbReference type="GO" id="GO:0019629">
    <property type="term" value="P:propionate catabolic process, 2-methylcitrate cycle"/>
    <property type="evidence" value="ECO:0007669"/>
    <property type="project" value="TreeGrafter"/>
</dbReference>
<proteinExistence type="predicted"/>
<evidence type="ECO:0000259" key="5">
    <source>
        <dbReference type="Pfam" id="PF06434"/>
    </source>
</evidence>
<feature type="domain" description="Aconitase/3-isopropylmalate dehydratase large subunit alpha/beta/alpha" evidence="4">
    <location>
        <begin position="409"/>
        <end position="892"/>
    </location>
</feature>
<dbReference type="GO" id="GO:0051539">
    <property type="term" value="F:4 iron, 4 sulfur cluster binding"/>
    <property type="evidence" value="ECO:0007669"/>
    <property type="project" value="TreeGrafter"/>
</dbReference>
<dbReference type="InterPro" id="IPR015931">
    <property type="entry name" value="Acnase/IPM_dHydase_lsu_aba_1/3"/>
</dbReference>
<evidence type="ECO:0000259" key="4">
    <source>
        <dbReference type="Pfam" id="PF00330"/>
    </source>
</evidence>
<dbReference type="AlphaFoldDB" id="A0A2G6JK50"/>
<evidence type="ECO:0000313" key="8">
    <source>
        <dbReference type="Proteomes" id="UP000243469"/>
    </source>
</evidence>
<dbReference type="Pfam" id="PF06434">
    <property type="entry name" value="Aconitase_2_N"/>
    <property type="match status" value="1"/>
</dbReference>
<dbReference type="Gene3D" id="3.20.19.10">
    <property type="entry name" value="Aconitase, domain 4"/>
    <property type="match status" value="1"/>
</dbReference>
<comment type="caution">
    <text evidence="7">The sequence shown here is derived from an EMBL/GenBank/DDBJ whole genome shotgun (WGS) entry which is preliminary data.</text>
</comment>
<dbReference type="STRING" id="207954.MED92_08996"/>
<dbReference type="GO" id="GO:0003994">
    <property type="term" value="F:aconitate hydratase activity"/>
    <property type="evidence" value="ECO:0007669"/>
    <property type="project" value="InterPro"/>
</dbReference>
<gene>
    <name evidence="7" type="ORF">CSA60_03980</name>
</gene>
<reference evidence="7 8" key="1">
    <citation type="submission" date="2017-10" db="EMBL/GenBank/DDBJ databases">
        <title>Novel microbial diversity and functional potential in the marine mammal oral microbiome.</title>
        <authorList>
            <person name="Dudek N.K."/>
            <person name="Sun C.L."/>
            <person name="Burstein D."/>
            <person name="Kantor R.S."/>
            <person name="Aliaga Goltsman D.S."/>
            <person name="Bik E.M."/>
            <person name="Thomas B.C."/>
            <person name="Banfield J.F."/>
            <person name="Relman D.A."/>
        </authorList>
    </citation>
    <scope>NUCLEOTIDE SEQUENCE [LARGE SCALE GENOMIC DNA]</scope>
    <source>
        <strain evidence="7">DOLJORAL78_47_21</strain>
    </source>
</reference>
<dbReference type="InterPro" id="IPR001030">
    <property type="entry name" value="Acoase/IPM_deHydtase_lsu_aba"/>
</dbReference>
<dbReference type="GO" id="GO:0006099">
    <property type="term" value="P:tricarboxylic acid cycle"/>
    <property type="evidence" value="ECO:0007669"/>
    <property type="project" value="InterPro"/>
</dbReference>
<keyword evidence="1" id="KW-0479">Metal-binding</keyword>
<keyword evidence="2" id="KW-0408">Iron</keyword>
<dbReference type="Pfam" id="PF00330">
    <property type="entry name" value="Aconitase"/>
    <property type="match status" value="1"/>
</dbReference>
<evidence type="ECO:0000256" key="2">
    <source>
        <dbReference type="ARBA" id="ARBA00023004"/>
    </source>
</evidence>
<feature type="domain" description="Aconitase B swivel" evidence="5">
    <location>
        <begin position="176"/>
        <end position="405"/>
    </location>
</feature>
<dbReference type="InterPro" id="IPR036288">
    <property type="entry name" value="Aconitase_B_HEAT-like_dom_sf"/>
</dbReference>
<dbReference type="InterPro" id="IPR015933">
    <property type="entry name" value="Aconitase_B_HEAT-like_dom"/>
</dbReference>
<dbReference type="Pfam" id="PF11791">
    <property type="entry name" value="Aconitase_B_N"/>
    <property type="match status" value="1"/>
</dbReference>